<gene>
    <name evidence="1" type="ORF">VTJ49DRAFT_4885</name>
</gene>
<proteinExistence type="predicted"/>
<evidence type="ECO:0000313" key="1">
    <source>
        <dbReference type="EMBL" id="KAL1836610.1"/>
    </source>
</evidence>
<protein>
    <submittedName>
        <fullName evidence="1">Uncharacterized protein</fullName>
    </submittedName>
</protein>
<dbReference type="Proteomes" id="UP001583172">
    <property type="component" value="Unassembled WGS sequence"/>
</dbReference>
<comment type="caution">
    <text evidence="1">The sequence shown here is derived from an EMBL/GenBank/DDBJ whole genome shotgun (WGS) entry which is preliminary data.</text>
</comment>
<dbReference type="EMBL" id="JAZGSY010000390">
    <property type="protein sequence ID" value="KAL1836610.1"/>
    <property type="molecule type" value="Genomic_DNA"/>
</dbReference>
<accession>A0ABR3V4C8</accession>
<organism evidence="1 2">
    <name type="scientific">Humicola insolens</name>
    <name type="common">Soft-rot fungus</name>
    <dbReference type="NCBI Taxonomy" id="85995"/>
    <lineage>
        <taxon>Eukaryota</taxon>
        <taxon>Fungi</taxon>
        <taxon>Dikarya</taxon>
        <taxon>Ascomycota</taxon>
        <taxon>Pezizomycotina</taxon>
        <taxon>Sordariomycetes</taxon>
        <taxon>Sordariomycetidae</taxon>
        <taxon>Sordariales</taxon>
        <taxon>Chaetomiaceae</taxon>
        <taxon>Mycothermus</taxon>
    </lineage>
</organism>
<keyword evidence="2" id="KW-1185">Reference proteome</keyword>
<name>A0ABR3V4C8_HUMIN</name>
<evidence type="ECO:0000313" key="2">
    <source>
        <dbReference type="Proteomes" id="UP001583172"/>
    </source>
</evidence>
<reference evidence="1 2" key="1">
    <citation type="journal article" date="2024" name="Commun. Biol.">
        <title>Comparative genomic analysis of thermophilic fungi reveals convergent evolutionary adaptations and gene losses.</title>
        <authorList>
            <person name="Steindorff A.S."/>
            <person name="Aguilar-Pontes M.V."/>
            <person name="Robinson A.J."/>
            <person name="Andreopoulos B."/>
            <person name="LaButti K."/>
            <person name="Kuo A."/>
            <person name="Mondo S."/>
            <person name="Riley R."/>
            <person name="Otillar R."/>
            <person name="Haridas S."/>
            <person name="Lipzen A."/>
            <person name="Grimwood J."/>
            <person name="Schmutz J."/>
            <person name="Clum A."/>
            <person name="Reid I.D."/>
            <person name="Moisan M.C."/>
            <person name="Butler G."/>
            <person name="Nguyen T.T.M."/>
            <person name="Dewar K."/>
            <person name="Conant G."/>
            <person name="Drula E."/>
            <person name="Henrissat B."/>
            <person name="Hansel C."/>
            <person name="Singer S."/>
            <person name="Hutchinson M.I."/>
            <person name="de Vries R.P."/>
            <person name="Natvig D.O."/>
            <person name="Powell A.J."/>
            <person name="Tsang A."/>
            <person name="Grigoriev I.V."/>
        </authorList>
    </citation>
    <scope>NUCLEOTIDE SEQUENCE [LARGE SCALE GENOMIC DNA]</scope>
    <source>
        <strain evidence="1 2">CBS 620.91</strain>
    </source>
</reference>
<sequence>MGPPSSSLAESSELLWYSAILLCFLAGRVARPLGPSLKERFFIDEPMLVRSRMGHLNEVVVSSFAKSAPASSFPAIVIEAIATAVTFKTYAGINAVPLTLFLLGSP</sequence>